<dbReference type="EC" id="3.6.1.1" evidence="2"/>
<dbReference type="RefSeq" id="WP_100270084.1">
    <property type="nucleotide sequence ID" value="NZ_CP024443.1"/>
</dbReference>
<evidence type="ECO:0000256" key="2">
    <source>
        <dbReference type="ARBA" id="ARBA00012146"/>
    </source>
</evidence>
<evidence type="ECO:0000256" key="1">
    <source>
        <dbReference type="ARBA" id="ARBA00001936"/>
    </source>
</evidence>
<evidence type="ECO:0000256" key="6">
    <source>
        <dbReference type="ARBA" id="ARBA00032535"/>
    </source>
</evidence>
<comment type="catalytic activity">
    <reaction evidence="7">
        <text>diphosphate + H2O = 2 phosphate + H(+)</text>
        <dbReference type="Rhea" id="RHEA:24576"/>
        <dbReference type="ChEBI" id="CHEBI:15377"/>
        <dbReference type="ChEBI" id="CHEBI:15378"/>
        <dbReference type="ChEBI" id="CHEBI:33019"/>
        <dbReference type="ChEBI" id="CHEBI:43474"/>
        <dbReference type="EC" id="3.6.1.1"/>
    </reaction>
</comment>
<protein>
    <recommendedName>
        <fullName evidence="2">inorganic diphosphatase</fullName>
        <ecNumber evidence="2">3.6.1.1</ecNumber>
    </recommendedName>
    <alternativeName>
        <fullName evidence="6">Pyrophosphate phospho-hydrolase</fullName>
    </alternativeName>
</protein>
<dbReference type="GO" id="GO:0046872">
    <property type="term" value="F:metal ion binding"/>
    <property type="evidence" value="ECO:0007669"/>
    <property type="project" value="UniProtKB-KW"/>
</dbReference>
<dbReference type="EMBL" id="CP024443">
    <property type="protein sequence ID" value="ATR78835.1"/>
    <property type="molecule type" value="Genomic_DNA"/>
</dbReference>
<dbReference type="PANTHER" id="PTHR12112:SF22">
    <property type="entry name" value="MANGANESE-DEPENDENT INORGANIC PYROPHOSPHATASE-RELATED"/>
    <property type="match status" value="1"/>
</dbReference>
<dbReference type="PANTHER" id="PTHR12112">
    <property type="entry name" value="BNIP - RELATED"/>
    <property type="match status" value="1"/>
</dbReference>
<dbReference type="InterPro" id="IPR004097">
    <property type="entry name" value="DHHA2"/>
</dbReference>
<sequence length="310" mass="34610">MTTIAVFGHKKPDTDAIVSAIVMTYWLNQQGIDAKSYRLDDINQETKFLIELAKVRLPELLTHLEPAQPAALVDHNESQQSIANLADARICYLVDHHKLGDLTTTEPAYIRFEPVGSTSTILYHMFIEKNLLISQQMATLMAGAIISDTLNLTGPTTTDSDKQALQAVIHLAGIHDTNRFANQLFDAKSNISDLTDDALVTTDYKQFIFSNKKWAIACIETVKPDVVFSRIGGIQQASELIRQKDGLDYMLVIIVDILKQQSWAVGSNDAQNKIIEQAFNTRLNDKLLDLGSLVSRKKQFVPTLEAFYAK</sequence>
<name>A0A2D2LUX9_FAUOS</name>
<dbReference type="AlphaFoldDB" id="A0A2D2LUX9"/>
<reference evidence="10" key="1">
    <citation type="submission" date="2017-11" db="EMBL/GenBank/DDBJ databases">
        <title>Complete genome sequence of Moraxella osloensis NP7 isolated from human skin.</title>
        <authorList>
            <person name="Lee K."/>
            <person name="Lim J.Y."/>
            <person name="Hwang I."/>
        </authorList>
    </citation>
    <scope>NUCLEOTIDE SEQUENCE [LARGE SCALE GENOMIC DNA]</scope>
    <source>
        <strain evidence="10">NP7</strain>
    </source>
</reference>
<dbReference type="Proteomes" id="UP000229340">
    <property type="component" value="Chromosome"/>
</dbReference>
<dbReference type="FunFam" id="3.90.1640.10:FF:000001">
    <property type="entry name" value="Probable manganese-dependent inorganic pyrophosphatase"/>
    <property type="match status" value="1"/>
</dbReference>
<dbReference type="Pfam" id="PF01368">
    <property type="entry name" value="DHH"/>
    <property type="match status" value="1"/>
</dbReference>
<dbReference type="GO" id="GO:0005737">
    <property type="term" value="C:cytoplasm"/>
    <property type="evidence" value="ECO:0007669"/>
    <property type="project" value="InterPro"/>
</dbReference>
<keyword evidence="4" id="KW-0378">Hydrolase</keyword>
<keyword evidence="3" id="KW-0479">Metal-binding</keyword>
<dbReference type="Gene3D" id="3.90.1640.10">
    <property type="entry name" value="inorganic pyrophosphatase (n-terminal core)"/>
    <property type="match status" value="1"/>
</dbReference>
<evidence type="ECO:0000256" key="5">
    <source>
        <dbReference type="ARBA" id="ARBA00023211"/>
    </source>
</evidence>
<dbReference type="GO" id="GO:0004427">
    <property type="term" value="F:inorganic diphosphate phosphatase activity"/>
    <property type="evidence" value="ECO:0007669"/>
    <property type="project" value="UniProtKB-EC"/>
</dbReference>
<dbReference type="SMART" id="SM01131">
    <property type="entry name" value="DHHA2"/>
    <property type="match status" value="1"/>
</dbReference>
<dbReference type="InterPro" id="IPR038222">
    <property type="entry name" value="DHHA2_dom_sf"/>
</dbReference>
<feature type="domain" description="DHHA2" evidence="8">
    <location>
        <begin position="181"/>
        <end position="308"/>
    </location>
</feature>
<evidence type="ECO:0000256" key="4">
    <source>
        <dbReference type="ARBA" id="ARBA00022801"/>
    </source>
</evidence>
<evidence type="ECO:0000256" key="7">
    <source>
        <dbReference type="ARBA" id="ARBA00047820"/>
    </source>
</evidence>
<evidence type="ECO:0000313" key="9">
    <source>
        <dbReference type="EMBL" id="ATR78835.1"/>
    </source>
</evidence>
<evidence type="ECO:0000256" key="3">
    <source>
        <dbReference type="ARBA" id="ARBA00022723"/>
    </source>
</evidence>
<comment type="cofactor">
    <cofactor evidence="1">
        <name>Mn(2+)</name>
        <dbReference type="ChEBI" id="CHEBI:29035"/>
    </cofactor>
</comment>
<dbReference type="InterPro" id="IPR001667">
    <property type="entry name" value="DDH_dom"/>
</dbReference>
<dbReference type="Pfam" id="PF02833">
    <property type="entry name" value="DHHA2"/>
    <property type="match status" value="1"/>
</dbReference>
<dbReference type="SUPFAM" id="SSF64182">
    <property type="entry name" value="DHH phosphoesterases"/>
    <property type="match status" value="1"/>
</dbReference>
<proteinExistence type="predicted"/>
<organism evidence="9 10">
    <name type="scientific">Faucicola osloensis</name>
    <name type="common">Moraxella osloensis</name>
    <dbReference type="NCBI Taxonomy" id="34062"/>
    <lineage>
        <taxon>Bacteria</taxon>
        <taxon>Pseudomonadati</taxon>
        <taxon>Pseudomonadota</taxon>
        <taxon>Gammaproteobacteria</taxon>
        <taxon>Moraxellales</taxon>
        <taxon>Moraxellaceae</taxon>
        <taxon>Faucicola</taxon>
    </lineage>
</organism>
<accession>A0A2D2LUX9</accession>
<dbReference type="InterPro" id="IPR038763">
    <property type="entry name" value="DHH_sf"/>
</dbReference>
<evidence type="ECO:0000259" key="8">
    <source>
        <dbReference type="SMART" id="SM01131"/>
    </source>
</evidence>
<keyword evidence="5" id="KW-0464">Manganese</keyword>
<dbReference type="NCBIfam" id="NF003877">
    <property type="entry name" value="PRK05427.1"/>
    <property type="match status" value="1"/>
</dbReference>
<evidence type="ECO:0000313" key="10">
    <source>
        <dbReference type="Proteomes" id="UP000229340"/>
    </source>
</evidence>
<gene>
    <name evidence="9" type="ORF">NP7_05910</name>
</gene>
<dbReference type="Gene3D" id="3.10.310.20">
    <property type="entry name" value="DHHA2 domain"/>
    <property type="match status" value="1"/>
</dbReference>